<organism evidence="1 2">
    <name type="scientific">Arthrobacter nitrophenolicus</name>
    <dbReference type="NCBI Taxonomy" id="683150"/>
    <lineage>
        <taxon>Bacteria</taxon>
        <taxon>Bacillati</taxon>
        <taxon>Actinomycetota</taxon>
        <taxon>Actinomycetes</taxon>
        <taxon>Micrococcales</taxon>
        <taxon>Micrococcaceae</taxon>
        <taxon>Arthrobacter</taxon>
    </lineage>
</organism>
<comment type="caution">
    <text evidence="1">The sequence shown here is derived from an EMBL/GenBank/DDBJ whole genome shotgun (WGS) entry which is preliminary data.</text>
</comment>
<evidence type="ECO:0000313" key="2">
    <source>
        <dbReference type="Proteomes" id="UP000011189"/>
    </source>
</evidence>
<name>L8TSR5_9MICC</name>
<dbReference type="Proteomes" id="UP000011189">
    <property type="component" value="Unassembled WGS sequence"/>
</dbReference>
<gene>
    <name evidence="1" type="ORF">G205_12907</name>
</gene>
<keyword evidence="2" id="KW-1185">Reference proteome</keyword>
<evidence type="ECO:0000313" key="1">
    <source>
        <dbReference type="EMBL" id="ELT44294.1"/>
    </source>
</evidence>
<dbReference type="AlphaFoldDB" id="L8TSR5"/>
<reference evidence="2" key="1">
    <citation type="journal article" date="2013" name="Genome Announc.">
        <title>Draft Genome Sequence of the 2-Chloro-4-Nitrophenol-Degrading Bacterium Arthrobacter sp. Strain SJCon.</title>
        <authorList>
            <person name="Vikram S."/>
            <person name="Kumar S."/>
            <person name="Vaidya B."/>
            <person name="Pinnaka A.K."/>
            <person name="Raghava G.P."/>
        </authorList>
    </citation>
    <scope>NUCLEOTIDE SEQUENCE [LARGE SCALE GENOMIC DNA]</scope>
    <source>
        <strain evidence="2">SJCon</strain>
    </source>
</reference>
<accession>L8TSR5</accession>
<proteinExistence type="predicted"/>
<sequence length="111" mass="11706">MDGFADGRLEKVVRADHLVGGEGPHDGSGIALVQDGRGKPDGCRRILGLGLEYQVGVRDLGKLAAHRIAVRLAGNNQHPVSGQRVQPVIGGAQQRTARTREVVEEFGSCGS</sequence>
<protein>
    <submittedName>
        <fullName evidence="1">N-acetylmuramoyl-L-alanine amidase</fullName>
    </submittedName>
</protein>
<dbReference type="EMBL" id="AOFD01000026">
    <property type="protein sequence ID" value="ELT44294.1"/>
    <property type="molecule type" value="Genomic_DNA"/>
</dbReference>